<dbReference type="GO" id="GO:0060285">
    <property type="term" value="P:cilium-dependent cell motility"/>
    <property type="evidence" value="ECO:0007669"/>
    <property type="project" value="TreeGrafter"/>
</dbReference>
<proteinExistence type="predicted"/>
<feature type="region of interest" description="Disordered" evidence="5">
    <location>
        <begin position="400"/>
        <end position="420"/>
    </location>
</feature>
<evidence type="ECO:0000313" key="6">
    <source>
        <dbReference type="EMBL" id="TFJ88225.1"/>
    </source>
</evidence>
<sequence length="440" mass="50001">MEPAAEEIRSLAIQYGKAVEEKDKLLSILETDATDSQENLCLAQEAHSKQRDTLIEFHRAHVDTLQNAFDRDLQELDNEFQEEMLSLEKHHEEEKSEHRQLLVGLETFEQTKEREGQEIHARVRDVLKRQGEEQLAKLRHSLTSQIDSLVQQLNDEKMFGFTENNDTQNSASGFSTSGAVGKALAAKDQSLTSQIESKVRKIDQELQRWKEWRVKMTTSGKEHSERNQSLFNEKRALSDQYRKLKSHMNKFRQEQYDALQVLNKEAASSLERLDSQVELGLRVLHLAEWAHKKELEQSRARGLPKAAEGAATSLPSSPYGGDGEGPEKNEESQKGSEEPLSAFWRRYNHSLLGKIALFERRDALDEENRALQATIQQYLDGVSISDETLRGANPLLVVQPKTMTPPRSTKPSPRSRNPPIVIEGNHMLQTGRLGTAPFFG</sequence>
<dbReference type="AlphaFoldDB" id="A0A4D9DF17"/>
<evidence type="ECO:0000256" key="3">
    <source>
        <dbReference type="ARBA" id="ARBA00023069"/>
    </source>
</evidence>
<accession>A0A4D9DF17</accession>
<name>A0A4D9DF17_9STRA</name>
<keyword evidence="3" id="KW-0969">Cilium</keyword>
<gene>
    <name evidence="6" type="ORF">NSK_000576</name>
</gene>
<dbReference type="OrthoDB" id="7760980at2759"/>
<keyword evidence="4" id="KW-0966">Cell projection</keyword>
<dbReference type="GO" id="GO:0003352">
    <property type="term" value="P:regulation of cilium movement"/>
    <property type="evidence" value="ECO:0007669"/>
    <property type="project" value="TreeGrafter"/>
</dbReference>
<comment type="caution">
    <text evidence="6">The sequence shown here is derived from an EMBL/GenBank/DDBJ whole genome shotgun (WGS) entry which is preliminary data.</text>
</comment>
<dbReference type="PANTHER" id="PTHR21625">
    <property type="entry name" value="NYD-SP28 PROTEIN"/>
    <property type="match status" value="1"/>
</dbReference>
<comment type="subcellular location">
    <subcellularLocation>
        <location evidence="1">Cytoplasm</location>
        <location evidence="1">Cytoskeleton</location>
        <location evidence="1">Flagellum axoneme</location>
    </subcellularLocation>
</comment>
<evidence type="ECO:0000313" key="7">
    <source>
        <dbReference type="Proteomes" id="UP000355283"/>
    </source>
</evidence>
<evidence type="ECO:0000256" key="1">
    <source>
        <dbReference type="ARBA" id="ARBA00004611"/>
    </source>
</evidence>
<evidence type="ECO:0000256" key="5">
    <source>
        <dbReference type="SAM" id="MobiDB-lite"/>
    </source>
</evidence>
<dbReference type="PANTHER" id="PTHR21625:SF0">
    <property type="entry name" value="DYNEIN REGULATORY COMPLEX SUBUNIT 2"/>
    <property type="match status" value="1"/>
</dbReference>
<feature type="compositionally biased region" description="Basic and acidic residues" evidence="5">
    <location>
        <begin position="325"/>
        <end position="337"/>
    </location>
</feature>
<evidence type="ECO:0000256" key="4">
    <source>
        <dbReference type="ARBA" id="ARBA00023273"/>
    </source>
</evidence>
<dbReference type="EMBL" id="SDOX01000002">
    <property type="protein sequence ID" value="TFJ88225.1"/>
    <property type="molecule type" value="Genomic_DNA"/>
</dbReference>
<dbReference type="InterPro" id="IPR039750">
    <property type="entry name" value="DRC1/DRC2"/>
</dbReference>
<protein>
    <recommendedName>
        <fullName evidence="8">Dynein regulatory complex protein 1/2 N-terminal domain-containing protein</fullName>
    </recommendedName>
</protein>
<organism evidence="6 7">
    <name type="scientific">Nannochloropsis salina CCMP1776</name>
    <dbReference type="NCBI Taxonomy" id="1027361"/>
    <lineage>
        <taxon>Eukaryota</taxon>
        <taxon>Sar</taxon>
        <taxon>Stramenopiles</taxon>
        <taxon>Ochrophyta</taxon>
        <taxon>Eustigmatophyceae</taxon>
        <taxon>Eustigmatales</taxon>
        <taxon>Monodopsidaceae</taxon>
        <taxon>Microchloropsis</taxon>
        <taxon>Microchloropsis salina</taxon>
    </lineage>
</organism>
<dbReference type="GO" id="GO:0005858">
    <property type="term" value="C:axonemal dynein complex"/>
    <property type="evidence" value="ECO:0007669"/>
    <property type="project" value="InterPro"/>
</dbReference>
<dbReference type="Proteomes" id="UP000355283">
    <property type="component" value="Unassembled WGS sequence"/>
</dbReference>
<feature type="compositionally biased region" description="Low complexity" evidence="5">
    <location>
        <begin position="400"/>
        <end position="419"/>
    </location>
</feature>
<dbReference type="GO" id="GO:0070286">
    <property type="term" value="P:axonemal dynein complex assembly"/>
    <property type="evidence" value="ECO:0007669"/>
    <property type="project" value="InterPro"/>
</dbReference>
<evidence type="ECO:0008006" key="8">
    <source>
        <dbReference type="Google" id="ProtNLM"/>
    </source>
</evidence>
<feature type="region of interest" description="Disordered" evidence="5">
    <location>
        <begin position="299"/>
        <end position="337"/>
    </location>
</feature>
<evidence type="ECO:0000256" key="2">
    <source>
        <dbReference type="ARBA" id="ARBA00022846"/>
    </source>
</evidence>
<keyword evidence="2" id="KW-0282">Flagellum</keyword>
<reference evidence="6 7" key="1">
    <citation type="submission" date="2019-01" db="EMBL/GenBank/DDBJ databases">
        <title>Nuclear Genome Assembly of the Microalgal Biofuel strain Nannochloropsis salina CCMP1776.</title>
        <authorList>
            <person name="Hovde B."/>
        </authorList>
    </citation>
    <scope>NUCLEOTIDE SEQUENCE [LARGE SCALE GENOMIC DNA]</scope>
    <source>
        <strain evidence="6 7">CCMP1776</strain>
    </source>
</reference>
<keyword evidence="7" id="KW-1185">Reference proteome</keyword>